<name>A0AAD7I8E1_9AGAR</name>
<feature type="domain" description="F-box" evidence="1">
    <location>
        <begin position="1"/>
        <end position="48"/>
    </location>
</feature>
<protein>
    <recommendedName>
        <fullName evidence="1">F-box domain-containing protein</fullName>
    </recommendedName>
</protein>
<accession>A0AAD7I8E1</accession>
<organism evidence="2 3">
    <name type="scientific">Mycena maculata</name>
    <dbReference type="NCBI Taxonomy" id="230809"/>
    <lineage>
        <taxon>Eukaryota</taxon>
        <taxon>Fungi</taxon>
        <taxon>Dikarya</taxon>
        <taxon>Basidiomycota</taxon>
        <taxon>Agaricomycotina</taxon>
        <taxon>Agaricomycetes</taxon>
        <taxon>Agaricomycetidae</taxon>
        <taxon>Agaricales</taxon>
        <taxon>Marasmiineae</taxon>
        <taxon>Mycenaceae</taxon>
        <taxon>Mycena</taxon>
    </lineage>
</organism>
<dbReference type="EMBL" id="JARJLG010000150">
    <property type="protein sequence ID" value="KAJ7736203.1"/>
    <property type="molecule type" value="Genomic_DNA"/>
</dbReference>
<reference evidence="2" key="1">
    <citation type="submission" date="2023-03" db="EMBL/GenBank/DDBJ databases">
        <title>Massive genome expansion in bonnet fungi (Mycena s.s.) driven by repeated elements and novel gene families across ecological guilds.</title>
        <authorList>
            <consortium name="Lawrence Berkeley National Laboratory"/>
            <person name="Harder C.B."/>
            <person name="Miyauchi S."/>
            <person name="Viragh M."/>
            <person name="Kuo A."/>
            <person name="Thoen E."/>
            <person name="Andreopoulos B."/>
            <person name="Lu D."/>
            <person name="Skrede I."/>
            <person name="Drula E."/>
            <person name="Henrissat B."/>
            <person name="Morin E."/>
            <person name="Kohler A."/>
            <person name="Barry K."/>
            <person name="LaButti K."/>
            <person name="Morin E."/>
            <person name="Salamov A."/>
            <person name="Lipzen A."/>
            <person name="Mereny Z."/>
            <person name="Hegedus B."/>
            <person name="Baldrian P."/>
            <person name="Stursova M."/>
            <person name="Weitz H."/>
            <person name="Taylor A."/>
            <person name="Grigoriev I.V."/>
            <person name="Nagy L.G."/>
            <person name="Martin F."/>
            <person name="Kauserud H."/>
        </authorList>
    </citation>
    <scope>NUCLEOTIDE SEQUENCE</scope>
    <source>
        <strain evidence="2">CBHHK188m</strain>
    </source>
</reference>
<dbReference type="Proteomes" id="UP001215280">
    <property type="component" value="Unassembled WGS sequence"/>
</dbReference>
<proteinExistence type="predicted"/>
<evidence type="ECO:0000313" key="3">
    <source>
        <dbReference type="Proteomes" id="UP001215280"/>
    </source>
</evidence>
<dbReference type="AlphaFoldDB" id="A0AAD7I8E1"/>
<evidence type="ECO:0000259" key="1">
    <source>
        <dbReference type="PROSITE" id="PS50181"/>
    </source>
</evidence>
<dbReference type="InterPro" id="IPR001810">
    <property type="entry name" value="F-box_dom"/>
</dbReference>
<sequence length="516" mass="57690">MALTGITTDVSLEIITYLPLSSIASLLLVQKAWKNLVDSNAANIYRNAAALHRFIQKADTNLADAVAALDFDATPLDIHGWKEFCRLRLDIERNWAGLGPSEMWKLEAFGEQVHHWQSMNDSHTIVSSSFRGLSVFDAYETIWALPLDYLPAPTFFAYDQGYLAFLRPTLNTLEVWREVSDRPFPSKPSSAQKFAATSIVALYGPPDAGHFVPCYMLTCPEGEHISPGKSFKLHYPTLIATTRTRIHMWDVSVGKHLRTLDSKGMLDDHGISTSPRADICDDYVVTFDALQIRVFSRHDGNFLFHFSRKAGLSTYPRAMQLLPPRKGAALMQSQDAVFQKQVLFQKQHKWAYPRGNFNQVGLSPCGTILVALTENNRMIIIPEFQRVVTGEVEIADVAIEVKSGEEYGDLCGHPIVTRDRIAVGTEEGIIIFTIDRSKAGPVPKGSVRFTTPAGTRALPVQLSASCITLEWQGRDRNLSIGGTRLFFGAAPTVVLREPLLRFTRAKRETRINHRVF</sequence>
<gene>
    <name evidence="2" type="ORF">DFH07DRAFT_108900</name>
</gene>
<dbReference type="PROSITE" id="PS50181">
    <property type="entry name" value="FBOX"/>
    <property type="match status" value="1"/>
</dbReference>
<keyword evidence="3" id="KW-1185">Reference proteome</keyword>
<evidence type="ECO:0000313" key="2">
    <source>
        <dbReference type="EMBL" id="KAJ7736203.1"/>
    </source>
</evidence>
<comment type="caution">
    <text evidence="2">The sequence shown here is derived from an EMBL/GenBank/DDBJ whole genome shotgun (WGS) entry which is preliminary data.</text>
</comment>